<keyword evidence="2 7" id="KW-0175">Coiled coil</keyword>
<organism evidence="10 11">
    <name type="scientific">Tritrichomonas musculus</name>
    <dbReference type="NCBI Taxonomy" id="1915356"/>
    <lineage>
        <taxon>Eukaryota</taxon>
        <taxon>Metamonada</taxon>
        <taxon>Parabasalia</taxon>
        <taxon>Tritrichomonadida</taxon>
        <taxon>Tritrichomonadidae</taxon>
        <taxon>Tritrichomonas</taxon>
    </lineage>
</organism>
<dbReference type="PANTHER" id="PTHR31183">
    <property type="entry name" value="TRICHOPLEIN KERATIN FILAMENT-BINDING PROTEIN FAMILY MEMBER"/>
    <property type="match status" value="1"/>
</dbReference>
<protein>
    <recommendedName>
        <fullName evidence="6">Cilia- and flagella-associated protein 53</fullName>
    </recommendedName>
</protein>
<evidence type="ECO:0000256" key="5">
    <source>
        <dbReference type="ARBA" id="ARBA00033747"/>
    </source>
</evidence>
<keyword evidence="4" id="KW-0966">Cell projection</keyword>
<keyword evidence="3" id="KW-0969">Cilium</keyword>
<comment type="subcellular location">
    <subcellularLocation>
        <location evidence="1">Cell projection</location>
        <location evidence="1">Cilium</location>
    </subcellularLocation>
</comment>
<dbReference type="InterPro" id="IPR043596">
    <property type="entry name" value="CFAP53/TCHP"/>
</dbReference>
<evidence type="ECO:0000256" key="4">
    <source>
        <dbReference type="ARBA" id="ARBA00023273"/>
    </source>
</evidence>
<dbReference type="EMBL" id="JAPFFF010000021">
    <property type="protein sequence ID" value="KAK8853834.1"/>
    <property type="molecule type" value="Genomic_DNA"/>
</dbReference>
<keyword evidence="10" id="KW-0282">Flagellum</keyword>
<dbReference type="Proteomes" id="UP001470230">
    <property type="component" value="Unassembled WGS sequence"/>
</dbReference>
<accession>A0ABR2HW39</accession>
<feature type="compositionally biased region" description="Basic and acidic residues" evidence="8">
    <location>
        <begin position="242"/>
        <end position="265"/>
    </location>
</feature>
<evidence type="ECO:0000313" key="10">
    <source>
        <dbReference type="EMBL" id="KAK8853834.1"/>
    </source>
</evidence>
<evidence type="ECO:0000256" key="2">
    <source>
        <dbReference type="ARBA" id="ARBA00023054"/>
    </source>
</evidence>
<dbReference type="InterPro" id="IPR043597">
    <property type="entry name" value="TPH_dom"/>
</dbReference>
<evidence type="ECO:0000256" key="3">
    <source>
        <dbReference type="ARBA" id="ARBA00023069"/>
    </source>
</evidence>
<evidence type="ECO:0000256" key="1">
    <source>
        <dbReference type="ARBA" id="ARBA00004138"/>
    </source>
</evidence>
<gene>
    <name evidence="10" type="ORF">M9Y10_016377</name>
</gene>
<reference evidence="10 11" key="1">
    <citation type="submission" date="2024-04" db="EMBL/GenBank/DDBJ databases">
        <title>Tritrichomonas musculus Genome.</title>
        <authorList>
            <person name="Alves-Ferreira E."/>
            <person name="Grigg M."/>
            <person name="Lorenzi H."/>
            <person name="Galac M."/>
        </authorList>
    </citation>
    <scope>NUCLEOTIDE SEQUENCE [LARGE SCALE GENOMIC DNA]</scope>
    <source>
        <strain evidence="10 11">EAF2021</strain>
    </source>
</reference>
<feature type="domain" description="Trichohyalin-plectin-homology" evidence="9">
    <location>
        <begin position="134"/>
        <end position="467"/>
    </location>
</feature>
<dbReference type="PANTHER" id="PTHR31183:SF1">
    <property type="entry name" value="CILIA- AND FLAGELLA-ASSOCIATED PROTEIN 53"/>
    <property type="match status" value="1"/>
</dbReference>
<proteinExistence type="inferred from homology"/>
<feature type="coiled-coil region" evidence="7">
    <location>
        <begin position="56"/>
        <end position="86"/>
    </location>
</feature>
<comment type="similarity">
    <text evidence="5">Belongs to the CFAP53 family.</text>
</comment>
<dbReference type="Pfam" id="PF13868">
    <property type="entry name" value="TPH"/>
    <property type="match status" value="1"/>
</dbReference>
<feature type="region of interest" description="Disordered" evidence="8">
    <location>
        <begin position="242"/>
        <end position="268"/>
    </location>
</feature>
<evidence type="ECO:0000256" key="8">
    <source>
        <dbReference type="SAM" id="MobiDB-lite"/>
    </source>
</evidence>
<name>A0ABR2HW39_9EUKA</name>
<feature type="coiled-coil region" evidence="7">
    <location>
        <begin position="326"/>
        <end position="454"/>
    </location>
</feature>
<comment type="caution">
    <text evidence="10">The sequence shown here is derived from an EMBL/GenBank/DDBJ whole genome shotgun (WGS) entry which is preliminary data.</text>
</comment>
<evidence type="ECO:0000256" key="6">
    <source>
        <dbReference type="ARBA" id="ARBA00033773"/>
    </source>
</evidence>
<evidence type="ECO:0000256" key="7">
    <source>
        <dbReference type="SAM" id="Coils"/>
    </source>
</evidence>
<evidence type="ECO:0000259" key="9">
    <source>
        <dbReference type="Pfam" id="PF13868"/>
    </source>
</evidence>
<keyword evidence="11" id="KW-1185">Reference proteome</keyword>
<sequence>MASRHSKVGLQMLLDRRAREETNRFYNEAERSDMKIRQRADFETRTFSRFQAGELKRRAKKRAEEAEAQINERRKKLAELIRLEEQQFSEEITGTIETPSQRRLRLMDSLKHLKDQRQKEHDDYCKQRNEQAWRDSCDPLRHQISEALEKAVIAERDQQVIAKDMARMEEDIEEQKYVEQIKQNTQEFLESQRIEREERRMKINRNREVWLAEMRAHRERDEKEKHKEYLESLQFRTTLESKLKQDQEEAEKKRIQQEERRRELDTLNQEQLTRKRMLIDADKAIDTEYARKAAEELRQEQEDALVERIVRMKKAAMNSTLLSTQLGRTQASNDEAERLLQAAQDEANRKEDEIREKDYQQRRALMLDAVADRVKTIKLHEQQKENRKYEIEKERQELEEDLALKRQYDQEEYEKRRMLIQNQYQMLATQSRQRQELEEKAKQEERDSVAALVKSWEDEENRIQEELAHPHFMVGGRFRGLR</sequence>
<evidence type="ECO:0000313" key="11">
    <source>
        <dbReference type="Proteomes" id="UP001470230"/>
    </source>
</evidence>